<accession>A0A2P2Q899</accession>
<sequence length="23" mass="2602">MHEGTNRHHASGDSKKQCPNFYG</sequence>
<name>A0A2P2Q899_RHIMU</name>
<organism evidence="2">
    <name type="scientific">Rhizophora mucronata</name>
    <name type="common">Asiatic mangrove</name>
    <dbReference type="NCBI Taxonomy" id="61149"/>
    <lineage>
        <taxon>Eukaryota</taxon>
        <taxon>Viridiplantae</taxon>
        <taxon>Streptophyta</taxon>
        <taxon>Embryophyta</taxon>
        <taxon>Tracheophyta</taxon>
        <taxon>Spermatophyta</taxon>
        <taxon>Magnoliopsida</taxon>
        <taxon>eudicotyledons</taxon>
        <taxon>Gunneridae</taxon>
        <taxon>Pentapetalae</taxon>
        <taxon>rosids</taxon>
        <taxon>fabids</taxon>
        <taxon>Malpighiales</taxon>
        <taxon>Rhizophoraceae</taxon>
        <taxon>Rhizophora</taxon>
    </lineage>
</organism>
<evidence type="ECO:0000313" key="2">
    <source>
        <dbReference type="EMBL" id="MBX63205.1"/>
    </source>
</evidence>
<feature type="region of interest" description="Disordered" evidence="1">
    <location>
        <begin position="1"/>
        <end position="23"/>
    </location>
</feature>
<protein>
    <submittedName>
        <fullName evidence="2">Uncharacterized protein</fullName>
    </submittedName>
</protein>
<evidence type="ECO:0000256" key="1">
    <source>
        <dbReference type="SAM" id="MobiDB-lite"/>
    </source>
</evidence>
<proteinExistence type="predicted"/>
<dbReference type="AlphaFoldDB" id="A0A2P2Q899"/>
<reference evidence="2" key="1">
    <citation type="submission" date="2018-02" db="EMBL/GenBank/DDBJ databases">
        <title>Rhizophora mucronata_Transcriptome.</title>
        <authorList>
            <person name="Meera S.P."/>
            <person name="Sreeshan A."/>
            <person name="Augustine A."/>
        </authorList>
    </citation>
    <scope>NUCLEOTIDE SEQUENCE</scope>
    <source>
        <tissue evidence="2">Leaf</tissue>
    </source>
</reference>
<dbReference type="EMBL" id="GGEC01082721">
    <property type="protein sequence ID" value="MBX63205.1"/>
    <property type="molecule type" value="Transcribed_RNA"/>
</dbReference>
<feature type="compositionally biased region" description="Basic and acidic residues" evidence="1">
    <location>
        <begin position="1"/>
        <end position="16"/>
    </location>
</feature>